<dbReference type="STRING" id="171693.BN988_00799"/>
<evidence type="ECO:0000259" key="4">
    <source>
        <dbReference type="PROSITE" id="PS51786"/>
    </source>
</evidence>
<dbReference type="RefSeq" id="WP_036573276.1">
    <property type="nucleotide sequence ID" value="NZ_CABLBW010000001.1"/>
</dbReference>
<dbReference type="GO" id="GO:0004176">
    <property type="term" value="F:ATP-dependent peptidase activity"/>
    <property type="evidence" value="ECO:0007669"/>
    <property type="project" value="UniProtKB-UniRule"/>
</dbReference>
<dbReference type="GO" id="GO:0005524">
    <property type="term" value="F:ATP binding"/>
    <property type="evidence" value="ECO:0007669"/>
    <property type="project" value="InterPro"/>
</dbReference>
<dbReference type="SMART" id="SM00228">
    <property type="entry name" value="PDZ"/>
    <property type="match status" value="1"/>
</dbReference>
<dbReference type="InterPro" id="IPR020568">
    <property type="entry name" value="Ribosomal_Su5_D2-typ_SF"/>
</dbReference>
<evidence type="ECO:0000313" key="5">
    <source>
        <dbReference type="EMBL" id="CDO02340.1"/>
    </source>
</evidence>
<dbReference type="PROSITE" id="PS51786">
    <property type="entry name" value="LON_PROTEOLYTIC"/>
    <property type="match status" value="1"/>
</dbReference>
<dbReference type="Gene3D" id="2.30.42.10">
    <property type="match status" value="1"/>
</dbReference>
<sequence>MKFTKKQIITLIIVVIIAYFIAAFKLPFYIYKPGGADALNPIVSVEEGYQSEGDMHLVTISGGQATPIQYVWAKLLPHHQILPIEEVRPEGISDDEYMHAQLQMMENSQEASTVVAYEAADKEITIDYNGVYVVSVVEGMPAEGKLEMGDRIIGIDGVDVKEADDLISYVESKNADDTIEVEFVRDEETQFKEIQLQTFSDTENKIGIGIQLVTDRSVSVDPTIEFSSGSIGGPSAGLMFSLEIYDQLTEEDITRGYEIAGTGEIDYDGTVYRIGGIDKKVVAADKEGVDIFFAPNEEGREDSNYQVASETAEEIGTDMKVVPIDTFKDALDYLEKLEPR</sequence>
<dbReference type="EMBL" id="CCAX010000001">
    <property type="protein sequence ID" value="CDO02340.1"/>
    <property type="molecule type" value="Genomic_DNA"/>
</dbReference>
<dbReference type="NCBIfam" id="NF041438">
    <property type="entry name" value="SepM_fam_S16"/>
    <property type="match status" value="1"/>
</dbReference>
<dbReference type="Pfam" id="PF13180">
    <property type="entry name" value="PDZ_2"/>
    <property type="match status" value="1"/>
</dbReference>
<keyword evidence="1" id="KW-0720">Serine protease</keyword>
<evidence type="ECO:0000313" key="6">
    <source>
        <dbReference type="Proteomes" id="UP000028863"/>
    </source>
</evidence>
<name>W9B6S1_9BACI</name>
<evidence type="ECO:0000256" key="1">
    <source>
        <dbReference type="PROSITE-ProRule" id="PRU01122"/>
    </source>
</evidence>
<dbReference type="Proteomes" id="UP000028863">
    <property type="component" value="Unassembled WGS sequence"/>
</dbReference>
<feature type="active site" evidence="1">
    <location>
        <position position="280"/>
    </location>
</feature>
<feature type="domain" description="PDZ" evidence="3">
    <location>
        <begin position="101"/>
        <end position="187"/>
    </location>
</feature>
<dbReference type="GO" id="GO:0004252">
    <property type="term" value="F:serine-type endopeptidase activity"/>
    <property type="evidence" value="ECO:0007669"/>
    <property type="project" value="UniProtKB-UniRule"/>
</dbReference>
<feature type="active site" evidence="1">
    <location>
        <position position="235"/>
    </location>
</feature>
<evidence type="ECO:0000256" key="2">
    <source>
        <dbReference type="SAM" id="Phobius"/>
    </source>
</evidence>
<feature type="domain" description="Lon proteolytic" evidence="4">
    <location>
        <begin position="227"/>
        <end position="337"/>
    </location>
</feature>
<dbReference type="InterPro" id="IPR014721">
    <property type="entry name" value="Ribsml_uS5_D2-typ_fold_subgr"/>
</dbReference>
<comment type="catalytic activity">
    <reaction evidence="1">
        <text>Hydrolysis of proteins in presence of ATP.</text>
        <dbReference type="EC" id="3.4.21.53"/>
    </reaction>
</comment>
<comment type="caution">
    <text evidence="5">The sequence shown here is derived from an EMBL/GenBank/DDBJ whole genome shotgun (WGS) entry which is preliminary data.</text>
</comment>
<proteinExistence type="inferred from homology"/>
<dbReference type="InterPro" id="IPR008269">
    <property type="entry name" value="Lon_proteolytic"/>
</dbReference>
<reference evidence="5" key="2">
    <citation type="submission" date="2014-03" db="EMBL/GenBank/DDBJ databases">
        <authorList>
            <person name="Urmite Genomes"/>
        </authorList>
    </citation>
    <scope>NUCLEOTIDE SEQUENCE</scope>
    <source>
        <strain evidence="5">S1</strain>
    </source>
</reference>
<dbReference type="SUPFAM" id="SSF50156">
    <property type="entry name" value="PDZ domain-like"/>
    <property type="match status" value="1"/>
</dbReference>
<dbReference type="GO" id="GO:0006508">
    <property type="term" value="P:proteolysis"/>
    <property type="evidence" value="ECO:0007669"/>
    <property type="project" value="UniProtKB-KW"/>
</dbReference>
<feature type="transmembrane region" description="Helical" evidence="2">
    <location>
        <begin position="7"/>
        <end position="31"/>
    </location>
</feature>
<dbReference type="PANTHER" id="PTHR10046">
    <property type="entry name" value="ATP DEPENDENT LON PROTEASE FAMILY MEMBER"/>
    <property type="match status" value="1"/>
</dbReference>
<dbReference type="InterPro" id="IPR001478">
    <property type="entry name" value="PDZ"/>
</dbReference>
<keyword evidence="6" id="KW-1185">Reference proteome</keyword>
<keyword evidence="1 5" id="KW-0645">Protease</keyword>
<keyword evidence="1" id="KW-0378">Hydrolase</keyword>
<keyword evidence="2" id="KW-0472">Membrane</keyword>
<dbReference type="PROSITE" id="PS50106">
    <property type="entry name" value="PDZ"/>
    <property type="match status" value="1"/>
</dbReference>
<gene>
    <name evidence="5" type="primary">lon</name>
    <name evidence="5" type="ORF">BN988_00799</name>
</gene>
<keyword evidence="2" id="KW-1133">Transmembrane helix</keyword>
<comment type="similarity">
    <text evidence="1">Belongs to the peptidase S16 family.</text>
</comment>
<dbReference type="GO" id="GO:0030163">
    <property type="term" value="P:protein catabolic process"/>
    <property type="evidence" value="ECO:0007669"/>
    <property type="project" value="InterPro"/>
</dbReference>
<dbReference type="InterPro" id="IPR027065">
    <property type="entry name" value="Lon_Prtase"/>
</dbReference>
<dbReference type="EC" id="3.4.21.53" evidence="1"/>
<dbReference type="InterPro" id="IPR036034">
    <property type="entry name" value="PDZ_sf"/>
</dbReference>
<dbReference type="SUPFAM" id="SSF54211">
    <property type="entry name" value="Ribosomal protein S5 domain 2-like"/>
    <property type="match status" value="1"/>
</dbReference>
<protein>
    <recommendedName>
        <fullName evidence="1">endopeptidase La</fullName>
        <ecNumber evidence="1">3.4.21.53</ecNumber>
    </recommendedName>
</protein>
<reference evidence="5" key="1">
    <citation type="submission" date="2014-03" db="EMBL/GenBank/DDBJ databases">
        <title>Draft genome sequencing of Oceanobacillus picturae strain S1 isolated from human gut.</title>
        <authorList>
            <person name="Croce O."/>
            <person name="Lagier J.C."/>
            <person name="Raoult D."/>
        </authorList>
    </citation>
    <scope>NUCLEOTIDE SEQUENCE [LARGE SCALE GENOMIC DNA]</scope>
    <source>
        <strain evidence="5">S1</strain>
    </source>
</reference>
<dbReference type="Pfam" id="PF05362">
    <property type="entry name" value="Lon_C"/>
    <property type="match status" value="1"/>
</dbReference>
<keyword evidence="2" id="KW-0812">Transmembrane</keyword>
<accession>W9B6S1</accession>
<organism evidence="5 6">
    <name type="scientific">Oceanobacillus picturae</name>
    <dbReference type="NCBI Taxonomy" id="171693"/>
    <lineage>
        <taxon>Bacteria</taxon>
        <taxon>Bacillati</taxon>
        <taxon>Bacillota</taxon>
        <taxon>Bacilli</taxon>
        <taxon>Bacillales</taxon>
        <taxon>Bacillaceae</taxon>
        <taxon>Oceanobacillus</taxon>
    </lineage>
</organism>
<dbReference type="Gene3D" id="3.30.230.10">
    <property type="match status" value="1"/>
</dbReference>
<evidence type="ECO:0000259" key="3">
    <source>
        <dbReference type="PROSITE" id="PS50106"/>
    </source>
</evidence>
<dbReference type="AlphaFoldDB" id="W9B6S1"/>
<dbReference type="eggNOG" id="COG3480">
    <property type="taxonomic scope" value="Bacteria"/>
</dbReference>